<feature type="binding site" evidence="4">
    <location>
        <position position="80"/>
    </location>
    <ligand>
        <name>5-phospho-alpha-D-ribose 1-diphosphate</name>
        <dbReference type="ChEBI" id="CHEBI:58017"/>
    </ligand>
</feature>
<dbReference type="InterPro" id="IPR017459">
    <property type="entry name" value="Glycosyl_Trfase_fam3_N_dom"/>
</dbReference>
<evidence type="ECO:0000256" key="2">
    <source>
        <dbReference type="ARBA" id="ARBA00022679"/>
    </source>
</evidence>
<keyword evidence="8" id="KW-1185">Reference proteome</keyword>
<keyword evidence="4" id="KW-0460">Magnesium</keyword>
<feature type="binding site" evidence="4">
    <location>
        <position position="111"/>
    </location>
    <ligand>
        <name>anthranilate</name>
        <dbReference type="ChEBI" id="CHEBI:16567"/>
        <label>1</label>
    </ligand>
</feature>
<evidence type="ECO:0000256" key="4">
    <source>
        <dbReference type="HAMAP-Rule" id="MF_00211"/>
    </source>
</evidence>
<feature type="binding site" evidence="4">
    <location>
        <position position="92"/>
    </location>
    <ligand>
        <name>Mg(2+)</name>
        <dbReference type="ChEBI" id="CHEBI:18420"/>
        <label>1</label>
    </ligand>
</feature>
<dbReference type="InterPro" id="IPR035902">
    <property type="entry name" value="Nuc_phospho_transferase"/>
</dbReference>
<dbReference type="InterPro" id="IPR005940">
    <property type="entry name" value="Anthranilate_Pribosyl_Tfrase"/>
</dbReference>
<evidence type="ECO:0000259" key="6">
    <source>
        <dbReference type="Pfam" id="PF02885"/>
    </source>
</evidence>
<feature type="binding site" evidence="4">
    <location>
        <position position="88"/>
    </location>
    <ligand>
        <name>5-phospho-alpha-D-ribose 1-diphosphate</name>
        <dbReference type="ChEBI" id="CHEBI:58017"/>
    </ligand>
</feature>
<organism evidence="7 8">
    <name type="scientific">Alkalimonas collagenimarina</name>
    <dbReference type="NCBI Taxonomy" id="400390"/>
    <lineage>
        <taxon>Bacteria</taxon>
        <taxon>Pseudomonadati</taxon>
        <taxon>Pseudomonadota</taxon>
        <taxon>Gammaproteobacteria</taxon>
        <taxon>Alkalimonas</taxon>
    </lineage>
</organism>
<dbReference type="Pfam" id="PF02885">
    <property type="entry name" value="Glycos_trans_3N"/>
    <property type="match status" value="1"/>
</dbReference>
<feature type="binding site" evidence="4">
    <location>
        <position position="166"/>
    </location>
    <ligand>
        <name>anthranilate</name>
        <dbReference type="ChEBI" id="CHEBI:16567"/>
        <label>2</label>
    </ligand>
</feature>
<dbReference type="GO" id="GO:0004048">
    <property type="term" value="F:anthranilate phosphoribosyltransferase activity"/>
    <property type="evidence" value="ECO:0007669"/>
    <property type="project" value="UniProtKB-EC"/>
</dbReference>
<feature type="binding site" evidence="4">
    <location>
        <begin position="90"/>
        <end position="93"/>
    </location>
    <ligand>
        <name>5-phospho-alpha-D-ribose 1-diphosphate</name>
        <dbReference type="ChEBI" id="CHEBI:58017"/>
    </ligand>
</feature>
<keyword evidence="4" id="KW-0057">Aromatic amino acid biosynthesis</keyword>
<dbReference type="EC" id="2.4.2.18" evidence="4"/>
<keyword evidence="4" id="KW-0479">Metal-binding</keyword>
<evidence type="ECO:0000256" key="1">
    <source>
        <dbReference type="ARBA" id="ARBA00022676"/>
    </source>
</evidence>
<dbReference type="EMBL" id="JAUZVZ010000023">
    <property type="protein sequence ID" value="MDP4537312.1"/>
    <property type="molecule type" value="Genomic_DNA"/>
</dbReference>
<feature type="binding site" evidence="4">
    <location>
        <position position="120"/>
    </location>
    <ligand>
        <name>5-phospho-alpha-D-ribose 1-diphosphate</name>
        <dbReference type="ChEBI" id="CHEBI:58017"/>
    </ligand>
</feature>
<accession>A0ABT9H1W9</accession>
<feature type="binding site" evidence="4">
    <location>
        <position position="225"/>
    </location>
    <ligand>
        <name>Mg(2+)</name>
        <dbReference type="ChEBI" id="CHEBI:18420"/>
        <label>1</label>
    </ligand>
</feature>
<dbReference type="SUPFAM" id="SSF52418">
    <property type="entry name" value="Nucleoside phosphorylase/phosphoribosyltransferase catalytic domain"/>
    <property type="match status" value="1"/>
</dbReference>
<feature type="binding site" evidence="4">
    <location>
        <position position="80"/>
    </location>
    <ligand>
        <name>anthranilate</name>
        <dbReference type="ChEBI" id="CHEBI:16567"/>
        <label>1</label>
    </ligand>
</feature>
<dbReference type="PANTHER" id="PTHR43285:SF2">
    <property type="entry name" value="ANTHRANILATE PHOSPHORIBOSYLTRANSFERASE"/>
    <property type="match status" value="1"/>
</dbReference>
<reference evidence="7 8" key="1">
    <citation type="submission" date="2023-08" db="EMBL/GenBank/DDBJ databases">
        <authorList>
            <person name="Joshi A."/>
            <person name="Thite S."/>
        </authorList>
    </citation>
    <scope>NUCLEOTIDE SEQUENCE [LARGE SCALE GENOMIC DNA]</scope>
    <source>
        <strain evidence="7 8">AC40</strain>
    </source>
</reference>
<comment type="similarity">
    <text evidence="4">Belongs to the anthranilate phosphoribosyltransferase family.</text>
</comment>
<name>A0ABT9H1W9_9GAMM</name>
<dbReference type="NCBIfam" id="TIGR01245">
    <property type="entry name" value="trpD"/>
    <property type="match status" value="1"/>
</dbReference>
<dbReference type="SUPFAM" id="SSF47648">
    <property type="entry name" value="Nucleoside phosphorylase/phosphoribosyltransferase N-terminal domain"/>
    <property type="match status" value="1"/>
</dbReference>
<dbReference type="HAMAP" id="MF_00211">
    <property type="entry name" value="TrpD"/>
    <property type="match status" value="1"/>
</dbReference>
<keyword evidence="3 4" id="KW-0822">Tryptophan biosynthesis</keyword>
<dbReference type="InterPro" id="IPR000312">
    <property type="entry name" value="Glycosyl_Trfase_fam3"/>
</dbReference>
<dbReference type="InterPro" id="IPR036320">
    <property type="entry name" value="Glycosyl_Trfase_fam3_N_dom_sf"/>
</dbReference>
<dbReference type="Proteomes" id="UP001231616">
    <property type="component" value="Unassembled WGS sequence"/>
</dbReference>
<comment type="cofactor">
    <cofactor evidence="4">
        <name>Mg(2+)</name>
        <dbReference type="ChEBI" id="CHEBI:18420"/>
    </cofactor>
    <text evidence="4">Binds 2 magnesium ions per monomer.</text>
</comment>
<dbReference type="RefSeq" id="WP_305894576.1">
    <property type="nucleotide sequence ID" value="NZ_JAUZVZ010000023.1"/>
</dbReference>
<keyword evidence="1 4" id="KW-0328">Glycosyltransferase</keyword>
<dbReference type="Gene3D" id="1.20.970.10">
    <property type="entry name" value="Transferase, Pyrimidine Nucleoside Phosphorylase, Chain C"/>
    <property type="match status" value="1"/>
</dbReference>
<comment type="caution">
    <text evidence="4">Lacks conserved residue(s) required for the propagation of feature annotation.</text>
</comment>
<proteinExistence type="inferred from homology"/>
<feature type="binding site" evidence="4">
    <location>
        <begin position="83"/>
        <end position="84"/>
    </location>
    <ligand>
        <name>5-phospho-alpha-D-ribose 1-diphosphate</name>
        <dbReference type="ChEBI" id="CHEBI:58017"/>
    </ligand>
</feature>
<feature type="binding site" evidence="4">
    <location>
        <begin position="108"/>
        <end position="116"/>
    </location>
    <ligand>
        <name>5-phospho-alpha-D-ribose 1-diphosphate</name>
        <dbReference type="ChEBI" id="CHEBI:58017"/>
    </ligand>
</feature>
<evidence type="ECO:0000256" key="3">
    <source>
        <dbReference type="ARBA" id="ARBA00022822"/>
    </source>
</evidence>
<dbReference type="PANTHER" id="PTHR43285">
    <property type="entry name" value="ANTHRANILATE PHOSPHORIBOSYLTRANSFERASE"/>
    <property type="match status" value="1"/>
</dbReference>
<dbReference type="Gene3D" id="3.40.1030.10">
    <property type="entry name" value="Nucleoside phosphorylase/phosphoribosyltransferase catalytic domain"/>
    <property type="match status" value="1"/>
</dbReference>
<feature type="binding site" evidence="4">
    <location>
        <position position="224"/>
    </location>
    <ligand>
        <name>Mg(2+)</name>
        <dbReference type="ChEBI" id="CHEBI:18420"/>
        <label>2</label>
    </ligand>
</feature>
<comment type="pathway">
    <text evidence="4">Amino-acid biosynthesis; L-tryptophan biosynthesis; L-tryptophan from chorismate: step 2/5.</text>
</comment>
<feature type="binding site" evidence="4">
    <location>
        <position position="225"/>
    </location>
    <ligand>
        <name>Mg(2+)</name>
        <dbReference type="ChEBI" id="CHEBI:18420"/>
        <label>2</label>
    </ligand>
</feature>
<comment type="catalytic activity">
    <reaction evidence="4">
        <text>N-(5-phospho-beta-D-ribosyl)anthranilate + diphosphate = 5-phospho-alpha-D-ribose 1-diphosphate + anthranilate</text>
        <dbReference type="Rhea" id="RHEA:11768"/>
        <dbReference type="ChEBI" id="CHEBI:16567"/>
        <dbReference type="ChEBI" id="CHEBI:18277"/>
        <dbReference type="ChEBI" id="CHEBI:33019"/>
        <dbReference type="ChEBI" id="CHEBI:58017"/>
        <dbReference type="EC" id="2.4.2.18"/>
    </reaction>
</comment>
<evidence type="ECO:0000259" key="5">
    <source>
        <dbReference type="Pfam" id="PF00591"/>
    </source>
</evidence>
<keyword evidence="2 4" id="KW-0808">Transferase</keyword>
<gene>
    <name evidence="4 7" type="primary">trpD</name>
    <name evidence="7" type="ORF">Q3O60_14055</name>
</gene>
<feature type="domain" description="Glycosyl transferase family 3" evidence="5">
    <location>
        <begin position="74"/>
        <end position="320"/>
    </location>
</feature>
<sequence>MIAALVQKRLNGGSYTQAEASEFYGAVVRGEVDPIDLTAVLVAGKLSGIAAEEVAGAAKALRAAAVPFPGDASDSIDCCGTGGDGSNTINISTTAAIVAAAAGLSVVKHGNRSISSASGSSDLLSALGVNIELSPELAAQSLARTGCTFLYAPLYHAGIRHAMPVRQQLKTRTLFNVLGPIVNPAAPSYQLLGVYDPALAPVLAEALAQLGLRKAWVVHGSGCDEIALHGPTEVTELMDGTIRQFTLTPADFGLSERPLTELAGGAPEQNAQASLAILQGQGIPAHRDAIAANVAAMMAICGKGDDLKANTAKIQQLLATDQPYQILQAMKEISHG</sequence>
<dbReference type="Pfam" id="PF00591">
    <property type="entry name" value="Glycos_transf_3"/>
    <property type="match status" value="1"/>
</dbReference>
<evidence type="ECO:0000313" key="7">
    <source>
        <dbReference type="EMBL" id="MDP4537312.1"/>
    </source>
</evidence>
<comment type="caution">
    <text evidence="7">The sequence shown here is derived from an EMBL/GenBank/DDBJ whole genome shotgun (WGS) entry which is preliminary data.</text>
</comment>
<comment type="function">
    <text evidence="4">Catalyzes the transfer of the phosphoribosyl group of 5-phosphorylribose-1-pyrophosphate (PRPP) to anthranilate to yield N-(5'-phosphoribosyl)-anthranilate (PRA).</text>
</comment>
<feature type="domain" description="Glycosyl transferase family 3 N-terminal" evidence="6">
    <location>
        <begin position="5"/>
        <end position="65"/>
    </location>
</feature>
<keyword evidence="4" id="KW-0028">Amino-acid biosynthesis</keyword>
<comment type="subunit">
    <text evidence="4">Homodimer.</text>
</comment>
<evidence type="ECO:0000313" key="8">
    <source>
        <dbReference type="Proteomes" id="UP001231616"/>
    </source>
</evidence>
<protein>
    <recommendedName>
        <fullName evidence="4">Anthranilate phosphoribosyltransferase</fullName>
        <ecNumber evidence="4">2.4.2.18</ecNumber>
    </recommendedName>
</protein>